<gene>
    <name evidence="2" type="ORF">CH357_08130</name>
</gene>
<dbReference type="Gene3D" id="1.10.10.10">
    <property type="entry name" value="Winged helix-like DNA-binding domain superfamily/Winged helix DNA-binding domain"/>
    <property type="match status" value="1"/>
</dbReference>
<dbReference type="SUPFAM" id="SSF46785">
    <property type="entry name" value="Winged helix' DNA-binding domain"/>
    <property type="match status" value="1"/>
</dbReference>
<dbReference type="InterPro" id="IPR036390">
    <property type="entry name" value="WH_DNA-bd_sf"/>
</dbReference>
<dbReference type="PANTHER" id="PTHR38600">
    <property type="entry name" value="TRANSCRIPTIONAL REGULATORY PROTEIN"/>
    <property type="match status" value="1"/>
</dbReference>
<dbReference type="AlphaFoldDB" id="A0A2M9XFS3"/>
<dbReference type="SMART" id="SM00418">
    <property type="entry name" value="HTH_ARSR"/>
    <property type="match status" value="1"/>
</dbReference>
<dbReference type="InterPro" id="IPR011991">
    <property type="entry name" value="ArsR-like_HTH"/>
</dbReference>
<dbReference type="EMBL" id="NPDN01000003">
    <property type="protein sequence ID" value="PJZ26479.1"/>
    <property type="molecule type" value="Genomic_DNA"/>
</dbReference>
<keyword evidence="3" id="KW-1185">Reference proteome</keyword>
<feature type="domain" description="HTH arsR-type" evidence="1">
    <location>
        <begin position="1"/>
        <end position="105"/>
    </location>
</feature>
<dbReference type="NCBIfam" id="NF033788">
    <property type="entry name" value="HTH_metalloreg"/>
    <property type="match status" value="1"/>
</dbReference>
<name>A0A2M9XFS3_9LEPT</name>
<reference evidence="2 3" key="1">
    <citation type="submission" date="2017-07" db="EMBL/GenBank/DDBJ databases">
        <title>Leptospira spp. isolated from tropical soils.</title>
        <authorList>
            <person name="Thibeaux R."/>
            <person name="Iraola G."/>
            <person name="Ferres I."/>
            <person name="Bierque E."/>
            <person name="Girault D."/>
            <person name="Soupe-Gilbert M.-E."/>
            <person name="Picardeau M."/>
            <person name="Goarant C."/>
        </authorList>
    </citation>
    <scope>NUCLEOTIDE SEQUENCE [LARGE SCALE GENOMIC DNA]</scope>
    <source>
        <strain evidence="2 3">MCA1-C-A1</strain>
    </source>
</reference>
<dbReference type="Proteomes" id="UP000232196">
    <property type="component" value="Unassembled WGS sequence"/>
</dbReference>
<evidence type="ECO:0000313" key="2">
    <source>
        <dbReference type="EMBL" id="PJZ26479.1"/>
    </source>
</evidence>
<dbReference type="CDD" id="cd00090">
    <property type="entry name" value="HTH_ARSR"/>
    <property type="match status" value="1"/>
</dbReference>
<dbReference type="PROSITE" id="PS50987">
    <property type="entry name" value="HTH_ARSR_2"/>
    <property type="match status" value="1"/>
</dbReference>
<proteinExistence type="predicted"/>
<dbReference type="GO" id="GO:0003700">
    <property type="term" value="F:DNA-binding transcription factor activity"/>
    <property type="evidence" value="ECO:0007669"/>
    <property type="project" value="InterPro"/>
</dbReference>
<dbReference type="InterPro" id="IPR001845">
    <property type="entry name" value="HTH_ArsR_DNA-bd_dom"/>
</dbReference>
<dbReference type="PANTHER" id="PTHR38600:SF2">
    <property type="entry name" value="SLL0088 PROTEIN"/>
    <property type="match status" value="1"/>
</dbReference>
<sequence>MVESRKYDLNLIFQALSDPTRRAMLRSLSKKERVITEIAKPFEMSLAAASKHIKVLEKAKLVNRRKEGSFSYLSLNGKAMMSADRWMQHYKKFWEDQLDSLQELLEEIE</sequence>
<accession>A0A2M9XFS3</accession>
<protein>
    <recommendedName>
        <fullName evidence="1">HTH arsR-type domain-containing protein</fullName>
    </recommendedName>
</protein>
<evidence type="ECO:0000259" key="1">
    <source>
        <dbReference type="PROSITE" id="PS50987"/>
    </source>
</evidence>
<comment type="caution">
    <text evidence="2">The sequence shown here is derived from an EMBL/GenBank/DDBJ whole genome shotgun (WGS) entry which is preliminary data.</text>
</comment>
<organism evidence="2 3">
    <name type="scientific">Leptospira hartskeerlii</name>
    <dbReference type="NCBI Taxonomy" id="2023177"/>
    <lineage>
        <taxon>Bacteria</taxon>
        <taxon>Pseudomonadati</taxon>
        <taxon>Spirochaetota</taxon>
        <taxon>Spirochaetia</taxon>
        <taxon>Leptospirales</taxon>
        <taxon>Leptospiraceae</taxon>
        <taxon>Leptospira</taxon>
    </lineage>
</organism>
<evidence type="ECO:0000313" key="3">
    <source>
        <dbReference type="Proteomes" id="UP000232196"/>
    </source>
</evidence>
<dbReference type="Pfam" id="PF12840">
    <property type="entry name" value="HTH_20"/>
    <property type="match status" value="1"/>
</dbReference>
<dbReference type="InterPro" id="IPR036388">
    <property type="entry name" value="WH-like_DNA-bd_sf"/>
</dbReference>
<dbReference type="OrthoDB" id="9799175at2"/>
<dbReference type="PRINTS" id="PR00778">
    <property type="entry name" value="HTHARSR"/>
</dbReference>